<gene>
    <name evidence="2" type="ORF">TTEB3V08_LOCUS3519</name>
</gene>
<proteinExistence type="predicted"/>
<feature type="compositionally biased region" description="Polar residues" evidence="1">
    <location>
        <begin position="246"/>
        <end position="269"/>
    </location>
</feature>
<feature type="region of interest" description="Disordered" evidence="1">
    <location>
        <begin position="138"/>
        <end position="159"/>
    </location>
</feature>
<protein>
    <submittedName>
        <fullName evidence="2">Uncharacterized protein</fullName>
    </submittedName>
</protein>
<reference evidence="2" key="1">
    <citation type="submission" date="2020-11" db="EMBL/GenBank/DDBJ databases">
        <authorList>
            <person name="Tran Van P."/>
        </authorList>
    </citation>
    <scope>NUCLEOTIDE SEQUENCE</scope>
</reference>
<evidence type="ECO:0000313" key="2">
    <source>
        <dbReference type="EMBL" id="CAD7455450.1"/>
    </source>
</evidence>
<dbReference type="EMBL" id="OE000918">
    <property type="protein sequence ID" value="CAD7455450.1"/>
    <property type="molecule type" value="Genomic_DNA"/>
</dbReference>
<accession>A0A7R9FKW0</accession>
<sequence length="269" mass="30183">MSRQWRLQFPGGSKKKKSMMLGPMQKQENMQQISKKFPKGKGIEKNEDTGAVLIDSKLDSASISSNHLKSNDVNIRDPLPVTERRGTSLLQTCYLYLIRGAVTKRNSFFRLSGTGCECDVRGAVTKEQVEVNPHLRGGRVENHLGKTTPSSPDRDSNFDLPVLGGLAQHDWRVSQLRHRGGGSQQHISRKIEIQLNIEKVYLPTTLSQHTSDDSSSKQDPIIYNFSSPESTGREPFLWRHPRKPMPQTTLLTPATSQHQISSPNQTLDT</sequence>
<feature type="region of interest" description="Disordered" evidence="1">
    <location>
        <begin position="1"/>
        <end position="30"/>
    </location>
</feature>
<name>A0A7R9FKW0_9NEOP</name>
<organism evidence="2">
    <name type="scientific">Timema tahoe</name>
    <dbReference type="NCBI Taxonomy" id="61484"/>
    <lineage>
        <taxon>Eukaryota</taxon>
        <taxon>Metazoa</taxon>
        <taxon>Ecdysozoa</taxon>
        <taxon>Arthropoda</taxon>
        <taxon>Hexapoda</taxon>
        <taxon>Insecta</taxon>
        <taxon>Pterygota</taxon>
        <taxon>Neoptera</taxon>
        <taxon>Polyneoptera</taxon>
        <taxon>Phasmatodea</taxon>
        <taxon>Timematodea</taxon>
        <taxon>Timematoidea</taxon>
        <taxon>Timematidae</taxon>
        <taxon>Timema</taxon>
    </lineage>
</organism>
<feature type="region of interest" description="Disordered" evidence="1">
    <location>
        <begin position="207"/>
        <end position="269"/>
    </location>
</feature>
<evidence type="ECO:0000256" key="1">
    <source>
        <dbReference type="SAM" id="MobiDB-lite"/>
    </source>
</evidence>
<dbReference type="AlphaFoldDB" id="A0A7R9FKW0"/>